<dbReference type="Gene3D" id="3.40.50.620">
    <property type="entry name" value="HUPs"/>
    <property type="match status" value="2"/>
</dbReference>
<evidence type="ECO:0000256" key="7">
    <source>
        <dbReference type="ARBA" id="ARBA00023146"/>
    </source>
</evidence>
<dbReference type="PRINTS" id="PR00985">
    <property type="entry name" value="TRNASYNTHLEU"/>
</dbReference>
<dbReference type="PANTHER" id="PTHR43740:SF2">
    <property type="entry name" value="LEUCINE--TRNA LIGASE, MITOCHONDRIAL"/>
    <property type="match status" value="1"/>
</dbReference>
<dbReference type="InterPro" id="IPR009008">
    <property type="entry name" value="Val/Leu/Ile-tRNA-synth_edit"/>
</dbReference>
<comment type="caution">
    <text evidence="11">The sequence shown here is derived from an EMBL/GenBank/DDBJ whole genome shotgun (WGS) entry which is preliminary data.</text>
</comment>
<dbReference type="PANTHER" id="PTHR43740">
    <property type="entry name" value="LEUCYL-TRNA SYNTHETASE"/>
    <property type="match status" value="1"/>
</dbReference>
<evidence type="ECO:0000256" key="5">
    <source>
        <dbReference type="ARBA" id="ARBA00022840"/>
    </source>
</evidence>
<proteinExistence type="inferred from homology"/>
<keyword evidence="3 8" id="KW-0436">Ligase</keyword>
<reference evidence="11" key="1">
    <citation type="submission" date="2023-03" db="EMBL/GenBank/DDBJ databases">
        <authorList>
            <person name="Steffen K."/>
            <person name="Cardenas P."/>
        </authorList>
    </citation>
    <scope>NUCLEOTIDE SEQUENCE</scope>
</reference>
<evidence type="ECO:0000256" key="1">
    <source>
        <dbReference type="ARBA" id="ARBA00005594"/>
    </source>
</evidence>
<sequence length="353" mass="40606">MTSNPRPVELRYDPAAIDQKWQERWEKDGIHRVDNEDPRPKWYEMTMYPYPSGDLHIGHWYAMAPADCHARFRRMQGYNVLHPIGFDAFGLPAENAAISRGIHPHTWTMDNIANMRRQLRSIGAVYDWDREIVCCLPEFYRWNQWLFLQFYKAGLAYRGRAPVVWCPSCQTVLANEQLTTDDQRAAVADYIEQARRASEIERLSTETEKTGVPLGSHAVNRLNGERVPIYIGDYVLMSYGSGAVMGVPAHDSRDFAFANKYGLPVRIVIAPITWDGSDLTEAYLDDGFMTNSGKYEGMTDEEGKQAIADDIEKNGWGRRTVSYRVRDWIISRQRYWGTPIPYVYCRAQCGIVP</sequence>
<dbReference type="GO" id="GO:0005829">
    <property type="term" value="C:cytosol"/>
    <property type="evidence" value="ECO:0007669"/>
    <property type="project" value="TreeGrafter"/>
</dbReference>
<keyword evidence="5 8" id="KW-0067">ATP-binding</keyword>
<dbReference type="EC" id="6.1.1.4" evidence="2"/>
<dbReference type="EMBL" id="CASHTH010001505">
    <property type="protein sequence ID" value="CAI8016180.1"/>
    <property type="molecule type" value="Genomic_DNA"/>
</dbReference>
<feature type="domain" description="Methionyl/Leucyl tRNA synthetase" evidence="9">
    <location>
        <begin position="47"/>
        <end position="179"/>
    </location>
</feature>
<evidence type="ECO:0000259" key="9">
    <source>
        <dbReference type="Pfam" id="PF09334"/>
    </source>
</evidence>
<name>A0AA35WJ07_GEOBA</name>
<evidence type="ECO:0000259" key="10">
    <source>
        <dbReference type="Pfam" id="PF13603"/>
    </source>
</evidence>
<comment type="similarity">
    <text evidence="1 8">Belongs to the class-I aminoacyl-tRNA synthetase family.</text>
</comment>
<dbReference type="InterPro" id="IPR025709">
    <property type="entry name" value="Leu_tRNA-synth_edit"/>
</dbReference>
<keyword evidence="7 8" id="KW-0030">Aminoacyl-tRNA synthetase</keyword>
<evidence type="ECO:0000313" key="12">
    <source>
        <dbReference type="Proteomes" id="UP001174909"/>
    </source>
</evidence>
<dbReference type="Proteomes" id="UP001174909">
    <property type="component" value="Unassembled WGS sequence"/>
</dbReference>
<keyword evidence="6 8" id="KW-0648">Protein biosynthesis</keyword>
<keyword evidence="12" id="KW-1185">Reference proteome</keyword>
<evidence type="ECO:0000313" key="11">
    <source>
        <dbReference type="EMBL" id="CAI8016180.1"/>
    </source>
</evidence>
<dbReference type="GO" id="GO:0002161">
    <property type="term" value="F:aminoacyl-tRNA deacylase activity"/>
    <property type="evidence" value="ECO:0007669"/>
    <property type="project" value="InterPro"/>
</dbReference>
<dbReference type="FunFam" id="3.40.50.620:FF:000060">
    <property type="entry name" value="Leucine--tRNA ligase"/>
    <property type="match status" value="1"/>
</dbReference>
<organism evidence="11 12">
    <name type="scientific">Geodia barretti</name>
    <name type="common">Barrett's horny sponge</name>
    <dbReference type="NCBI Taxonomy" id="519541"/>
    <lineage>
        <taxon>Eukaryota</taxon>
        <taxon>Metazoa</taxon>
        <taxon>Porifera</taxon>
        <taxon>Demospongiae</taxon>
        <taxon>Heteroscleromorpha</taxon>
        <taxon>Tetractinellida</taxon>
        <taxon>Astrophorina</taxon>
        <taxon>Geodiidae</taxon>
        <taxon>Geodia</taxon>
    </lineage>
</organism>
<dbReference type="Gene3D" id="1.10.730.10">
    <property type="entry name" value="Isoleucyl-tRNA Synthetase, Domain 1"/>
    <property type="match status" value="1"/>
</dbReference>
<dbReference type="InterPro" id="IPR014729">
    <property type="entry name" value="Rossmann-like_a/b/a_fold"/>
</dbReference>
<gene>
    <name evidence="11" type="ORF">GBAR_LOCUS9945</name>
</gene>
<evidence type="ECO:0000256" key="3">
    <source>
        <dbReference type="ARBA" id="ARBA00022598"/>
    </source>
</evidence>
<dbReference type="GO" id="GO:0006429">
    <property type="term" value="P:leucyl-tRNA aminoacylation"/>
    <property type="evidence" value="ECO:0007669"/>
    <property type="project" value="InterPro"/>
</dbReference>
<keyword evidence="4 8" id="KW-0547">Nucleotide-binding</keyword>
<evidence type="ECO:0000256" key="2">
    <source>
        <dbReference type="ARBA" id="ARBA00013164"/>
    </source>
</evidence>
<dbReference type="AlphaFoldDB" id="A0AA35WJ07"/>
<dbReference type="InterPro" id="IPR002302">
    <property type="entry name" value="Leu-tRNA-ligase"/>
</dbReference>
<evidence type="ECO:0000256" key="4">
    <source>
        <dbReference type="ARBA" id="ARBA00022741"/>
    </source>
</evidence>
<evidence type="ECO:0000256" key="6">
    <source>
        <dbReference type="ARBA" id="ARBA00022917"/>
    </source>
</evidence>
<dbReference type="GO" id="GO:0004823">
    <property type="term" value="F:leucine-tRNA ligase activity"/>
    <property type="evidence" value="ECO:0007669"/>
    <property type="project" value="UniProtKB-EC"/>
</dbReference>
<dbReference type="SUPFAM" id="SSF50677">
    <property type="entry name" value="ValRS/IleRS/LeuRS editing domain"/>
    <property type="match status" value="1"/>
</dbReference>
<dbReference type="GO" id="GO:0005524">
    <property type="term" value="F:ATP binding"/>
    <property type="evidence" value="ECO:0007669"/>
    <property type="project" value="UniProtKB-KW"/>
</dbReference>
<dbReference type="InterPro" id="IPR015413">
    <property type="entry name" value="Methionyl/Leucyl_tRNA_Synth"/>
</dbReference>
<dbReference type="Pfam" id="PF13603">
    <property type="entry name" value="tRNA-synt_1_2"/>
    <property type="match status" value="1"/>
</dbReference>
<dbReference type="SUPFAM" id="SSF52374">
    <property type="entry name" value="Nucleotidylyl transferase"/>
    <property type="match status" value="1"/>
</dbReference>
<feature type="domain" description="Leucyl-tRNA synthetase editing" evidence="10">
    <location>
        <begin position="181"/>
        <end position="311"/>
    </location>
</feature>
<evidence type="ECO:0000256" key="8">
    <source>
        <dbReference type="RuleBase" id="RU363039"/>
    </source>
</evidence>
<accession>A0AA35WJ07</accession>
<dbReference type="Pfam" id="PF09334">
    <property type="entry name" value="tRNA-synt_1g"/>
    <property type="match status" value="1"/>
</dbReference>
<protein>
    <recommendedName>
        <fullName evidence="2">leucine--tRNA ligase</fullName>
        <ecNumber evidence="2">6.1.1.4</ecNumber>
    </recommendedName>
</protein>